<evidence type="ECO:0000259" key="1">
    <source>
        <dbReference type="Pfam" id="PF00668"/>
    </source>
</evidence>
<keyword evidence="3" id="KW-1185">Reference proteome</keyword>
<dbReference type="EMBL" id="JACHEN010000031">
    <property type="protein sequence ID" value="MBB6217964.1"/>
    <property type="molecule type" value="Genomic_DNA"/>
</dbReference>
<evidence type="ECO:0000313" key="2">
    <source>
        <dbReference type="EMBL" id="MBB6217964.1"/>
    </source>
</evidence>
<dbReference type="InterPro" id="IPR001242">
    <property type="entry name" value="Condensation_dom"/>
</dbReference>
<dbReference type="Pfam" id="PF00668">
    <property type="entry name" value="Condensation"/>
    <property type="match status" value="1"/>
</dbReference>
<comment type="caution">
    <text evidence="2">The sequence shown here is derived from an EMBL/GenBank/DDBJ whole genome shotgun (WGS) entry which is preliminary data.</text>
</comment>
<name>A0A841KWF2_9FIRM</name>
<evidence type="ECO:0000313" key="3">
    <source>
        <dbReference type="Proteomes" id="UP000579281"/>
    </source>
</evidence>
<dbReference type="PANTHER" id="PTHR28037:SF1">
    <property type="entry name" value="ALCOHOL O-ACETYLTRANSFERASE 1-RELATED"/>
    <property type="match status" value="1"/>
</dbReference>
<dbReference type="InterPro" id="IPR052058">
    <property type="entry name" value="Alcohol_O-acetyltransferase"/>
</dbReference>
<dbReference type="AlphaFoldDB" id="A0A841KWF2"/>
<dbReference type="GO" id="GO:0008610">
    <property type="term" value="P:lipid biosynthetic process"/>
    <property type="evidence" value="ECO:0007669"/>
    <property type="project" value="UniProtKB-ARBA"/>
</dbReference>
<dbReference type="Gene3D" id="3.30.559.10">
    <property type="entry name" value="Chloramphenicol acetyltransferase-like domain"/>
    <property type="match status" value="1"/>
</dbReference>
<protein>
    <submittedName>
        <fullName evidence="2">NRPS condensation-like uncharacterized protein</fullName>
    </submittedName>
</protein>
<dbReference type="Gene3D" id="3.30.559.30">
    <property type="entry name" value="Nonribosomal peptide synthetase, condensation domain"/>
    <property type="match status" value="1"/>
</dbReference>
<dbReference type="PANTHER" id="PTHR28037">
    <property type="entry name" value="ALCOHOL O-ACETYLTRANSFERASE 1-RELATED"/>
    <property type="match status" value="1"/>
</dbReference>
<sequence>MMQLNGIQNSYEANGQDCFNYIARYGISNVQIQGVIEFKDRINSILLQQAVRLSIDVEPILGCRFVENEKKAYWERFKNIDEITWYTYEESEDKDKAINDFLTDPLGLDGQQQVQVKLIHSSKGSTICIKVNHACSDAGGVKQYLYLLSELYTRLEDDSKYRPLLVESRRDAKYYFDSLGIEEPMALFNPQQGSQQPTWAFPYHGLELSEMHIETLRFSPENFKRISTFAREKQVTINTMILTAFYRSMFDMLMPEQDEEMEIYVTTDLRKSVPEDKKQTICNLSSMMNVRIARIEEESIEKTLQRVAKAVDMLKSKDAGLSTAVMFEALGKIEYSHCLQILQGARKQAIESKKSSPLLSNIGVISILRFGNIDANDAYIVTPSMYAPGFMLGVSSYKNTLTLVVSYYEPSTRKEDVEQLLNRIREELEAVDKK</sequence>
<dbReference type="GO" id="GO:0003824">
    <property type="term" value="F:catalytic activity"/>
    <property type="evidence" value="ECO:0007669"/>
    <property type="project" value="InterPro"/>
</dbReference>
<dbReference type="RefSeq" id="WP_184312471.1">
    <property type="nucleotide sequence ID" value="NZ_JACHEN010000031.1"/>
</dbReference>
<dbReference type="Proteomes" id="UP000579281">
    <property type="component" value="Unassembled WGS sequence"/>
</dbReference>
<feature type="domain" description="Condensation" evidence="1">
    <location>
        <begin position="32"/>
        <end position="312"/>
    </location>
</feature>
<accession>A0A841KWF2</accession>
<gene>
    <name evidence="2" type="ORF">HNQ80_004101</name>
</gene>
<reference evidence="2 3" key="1">
    <citation type="submission" date="2020-08" db="EMBL/GenBank/DDBJ databases">
        <title>Genomic Encyclopedia of Type Strains, Phase IV (KMG-IV): sequencing the most valuable type-strain genomes for metagenomic binning, comparative biology and taxonomic classification.</title>
        <authorList>
            <person name="Goeker M."/>
        </authorList>
    </citation>
    <scope>NUCLEOTIDE SEQUENCE [LARGE SCALE GENOMIC DNA]</scope>
    <source>
        <strain evidence="2 3">DSM 103526</strain>
    </source>
</reference>
<dbReference type="SUPFAM" id="SSF52777">
    <property type="entry name" value="CoA-dependent acyltransferases"/>
    <property type="match status" value="2"/>
</dbReference>
<dbReference type="InterPro" id="IPR023213">
    <property type="entry name" value="CAT-like_dom_sf"/>
</dbReference>
<organism evidence="2 3">
    <name type="scientific">Anaerosolibacter carboniphilus</name>
    <dbReference type="NCBI Taxonomy" id="1417629"/>
    <lineage>
        <taxon>Bacteria</taxon>
        <taxon>Bacillati</taxon>
        <taxon>Bacillota</taxon>
        <taxon>Clostridia</taxon>
        <taxon>Peptostreptococcales</taxon>
        <taxon>Thermotaleaceae</taxon>
        <taxon>Anaerosolibacter</taxon>
    </lineage>
</organism>
<proteinExistence type="predicted"/>